<feature type="transmembrane region" description="Helical" evidence="1">
    <location>
        <begin position="261"/>
        <end position="277"/>
    </location>
</feature>
<keyword evidence="1" id="KW-1133">Transmembrane helix</keyword>
<feature type="transmembrane region" description="Helical" evidence="1">
    <location>
        <begin position="72"/>
        <end position="89"/>
    </location>
</feature>
<feature type="transmembrane region" description="Helical" evidence="1">
    <location>
        <begin position="138"/>
        <end position="162"/>
    </location>
</feature>
<dbReference type="AlphaFoldDB" id="A0A348WLP8"/>
<evidence type="ECO:0000313" key="3">
    <source>
        <dbReference type="Proteomes" id="UP000262878"/>
    </source>
</evidence>
<dbReference type="STRING" id="314276.OS145_05115"/>
<comment type="caution">
    <text evidence="2">The sequence shown here is derived from an EMBL/GenBank/DDBJ whole genome shotgun (WGS) entry which is preliminary data.</text>
</comment>
<evidence type="ECO:0000313" key="2">
    <source>
        <dbReference type="EMBL" id="HAR55460.1"/>
    </source>
</evidence>
<feature type="transmembrane region" description="Helical" evidence="1">
    <location>
        <begin position="47"/>
        <end position="65"/>
    </location>
</feature>
<keyword evidence="1" id="KW-0812">Transmembrane</keyword>
<dbReference type="GO" id="GO:0046677">
    <property type="term" value="P:response to antibiotic"/>
    <property type="evidence" value="ECO:0007669"/>
    <property type="project" value="TreeGrafter"/>
</dbReference>
<dbReference type="Pfam" id="PF17113">
    <property type="entry name" value="AmpE"/>
    <property type="match status" value="1"/>
</dbReference>
<accession>A0A348WLP8</accession>
<protein>
    <recommendedName>
        <fullName evidence="4">Regulatory signaling modulator protein AmpE</fullName>
    </recommendedName>
</protein>
<evidence type="ECO:0008006" key="4">
    <source>
        <dbReference type="Google" id="ProtNLM"/>
    </source>
</evidence>
<dbReference type="PANTHER" id="PTHR38684">
    <property type="entry name" value="PROTEIN AMPE"/>
    <property type="match status" value="1"/>
</dbReference>
<dbReference type="InterPro" id="IPR052966">
    <property type="entry name" value="Beta-lactamase_Reg"/>
</dbReference>
<dbReference type="InterPro" id="IPR031347">
    <property type="entry name" value="AmpE"/>
</dbReference>
<dbReference type="Proteomes" id="UP000262878">
    <property type="component" value="Unassembled WGS sequence"/>
</dbReference>
<gene>
    <name evidence="2" type="ORF">DCR58_01600</name>
</gene>
<dbReference type="PANTHER" id="PTHR38684:SF1">
    <property type="entry name" value="PROTEIN AMPE"/>
    <property type="match status" value="1"/>
</dbReference>
<dbReference type="GO" id="GO:0005886">
    <property type="term" value="C:plasma membrane"/>
    <property type="evidence" value="ECO:0007669"/>
    <property type="project" value="TreeGrafter"/>
</dbReference>
<organism evidence="2 3">
    <name type="scientific">Idiomarina baltica</name>
    <dbReference type="NCBI Taxonomy" id="190892"/>
    <lineage>
        <taxon>Bacteria</taxon>
        <taxon>Pseudomonadati</taxon>
        <taxon>Pseudomonadota</taxon>
        <taxon>Gammaproteobacteria</taxon>
        <taxon>Alteromonadales</taxon>
        <taxon>Idiomarinaceae</taxon>
        <taxon>Idiomarina</taxon>
    </lineage>
</organism>
<reference evidence="2 3" key="1">
    <citation type="journal article" date="2018" name="Nat. Biotechnol.">
        <title>A standardized bacterial taxonomy based on genome phylogeny substantially revises the tree of life.</title>
        <authorList>
            <person name="Parks D.H."/>
            <person name="Chuvochina M."/>
            <person name="Waite D.W."/>
            <person name="Rinke C."/>
            <person name="Skarshewski A."/>
            <person name="Chaumeil P.A."/>
            <person name="Hugenholtz P."/>
        </authorList>
    </citation>
    <scope>NUCLEOTIDE SEQUENCE [LARGE SCALE GENOMIC DNA]</scope>
    <source>
        <strain evidence="2">UBA9360</strain>
    </source>
</reference>
<name>A0A348WLP8_9GAMM</name>
<keyword evidence="1" id="KW-0472">Membrane</keyword>
<proteinExistence type="predicted"/>
<evidence type="ECO:0000256" key="1">
    <source>
        <dbReference type="SAM" id="Phobius"/>
    </source>
</evidence>
<sequence>MTLIALLIALSIERLYPLPAVWSIDFYMQRWMNWSQTKVRYFQGQSAWALLLQILLPAALAWLLFHWLDSGLVNFIGGIIVLLLVMNAGPERVAYKQLLKTAMRADSAGYQEAAEQLRHYAHLPEGTPVERAVVWLNFVHFLAPIFFFVTFGIAGVLAYGCLRSVYRGTVQQDFDEAARAQVERALWALNFIPARFAALGAALVGHFSHVLPAVMAMATNTQDDNPELLHHVVEKAEGRSHHPDDRSDAVTHQLNLMKRQHLFWFVVIAVLTLTGTIV</sequence>
<dbReference type="EMBL" id="DMUP01000037">
    <property type="protein sequence ID" value="HAR55460.1"/>
    <property type="molecule type" value="Genomic_DNA"/>
</dbReference>